<name>A0A482IXZ5_9BURK</name>
<dbReference type="Proteomes" id="UP000253772">
    <property type="component" value="Chromosome c2"/>
</dbReference>
<evidence type="ECO:0008006" key="3">
    <source>
        <dbReference type="Google" id="ProtNLM"/>
    </source>
</evidence>
<organism evidence="1 2">
    <name type="scientific">Cupriavidus metallidurans</name>
    <dbReference type="NCBI Taxonomy" id="119219"/>
    <lineage>
        <taxon>Bacteria</taxon>
        <taxon>Pseudomonadati</taxon>
        <taxon>Pseudomonadota</taxon>
        <taxon>Betaproteobacteria</taxon>
        <taxon>Burkholderiales</taxon>
        <taxon>Burkholderiaceae</taxon>
        <taxon>Cupriavidus</taxon>
    </lineage>
</organism>
<dbReference type="RefSeq" id="WP_133428605.1">
    <property type="nucleotide sequence ID" value="NZ_CP037901.1"/>
</dbReference>
<accession>A0A482IXZ5</accession>
<gene>
    <name evidence="1" type="ORF">DDF84_030205</name>
</gene>
<dbReference type="AlphaFoldDB" id="A0A482IXZ5"/>
<protein>
    <recommendedName>
        <fullName evidence="3">Lipoprotein SmpA/OmlA domain-containing protein</fullName>
    </recommendedName>
</protein>
<evidence type="ECO:0000313" key="2">
    <source>
        <dbReference type="Proteomes" id="UP000253772"/>
    </source>
</evidence>
<dbReference type="EMBL" id="CP037901">
    <property type="protein sequence ID" value="QBP13838.1"/>
    <property type="molecule type" value="Genomic_DNA"/>
</dbReference>
<evidence type="ECO:0000313" key="1">
    <source>
        <dbReference type="EMBL" id="QBP13838.1"/>
    </source>
</evidence>
<sequence length="114" mass="12840">MFRILQSVAFVAIAIVAWNFAEGYRYGDARVYDWSRPGIEAQFPDGTTKSTVFARLGKASTESQENDVVRWEYTGHSLGLALPFSRTVVPPSTRSLVLVFNAQGRLTERLYTNF</sequence>
<reference evidence="1 2" key="1">
    <citation type="submission" date="2019-03" db="EMBL/GenBank/DDBJ databases">
        <title>Comparative insights into the high quality Complete genome sequence of highly metal resistant Cupriavidus metallidurans strain BS1 isolated from a gold-copper mine.</title>
        <authorList>
            <person name="Mazhar H.S."/>
            <person name="Rensing C."/>
        </authorList>
    </citation>
    <scope>NUCLEOTIDE SEQUENCE [LARGE SCALE GENOMIC DNA]</scope>
    <source>
        <strain evidence="1 2">BS1</strain>
    </source>
</reference>
<proteinExistence type="predicted"/>